<gene>
    <name evidence="2" type="ORF">CEP50_08110</name>
</gene>
<comment type="caution">
    <text evidence="2">The sequence shown here is derived from an EMBL/GenBank/DDBJ whole genome shotgun (WGS) entry which is preliminary data.</text>
</comment>
<feature type="domain" description="AB hydrolase-1" evidence="1">
    <location>
        <begin position="71"/>
        <end position="306"/>
    </location>
</feature>
<keyword evidence="2" id="KW-0378">Hydrolase</keyword>
<evidence type="ECO:0000313" key="3">
    <source>
        <dbReference type="Proteomes" id="UP000239352"/>
    </source>
</evidence>
<keyword evidence="3" id="KW-1185">Reference proteome</keyword>
<sequence length="327" mass="35888">MGFGSRSTSFARGTGAAAGYSEHTQWTRYQEFFPGGLRVGQREAPEERWWSWRGVPIHLDIVRRPHAAGKLLVLHGIGGYGRMLAPYSRLPALTDLEYLAPDLPGHGLSSAGFRITYLGWVHCVLDLIEAERARDGRPVVLFGIGTGGWLAYQVAARIPHHVAALLTTGLADPRTEEVRQGMVANPGAGVLSGIFAGVPLIPPVHDVPLRWLLDVTAVSNHARFAAAFTADGLGGARRIQLELFRSYLRLPPAVPPERFTSPPVLLAVPEEDRWIPGEHSRRFFARLGAPKRSVPLTRSGHLPSEESGLSQLDRSVRDFFEEFGIPH</sequence>
<name>A0A2T0GXT2_ACTMO</name>
<dbReference type="GO" id="GO:0016787">
    <property type="term" value="F:hydrolase activity"/>
    <property type="evidence" value="ECO:0007669"/>
    <property type="project" value="UniProtKB-KW"/>
</dbReference>
<organism evidence="2 3">
    <name type="scientific">Actinopolyspora mortivallis</name>
    <dbReference type="NCBI Taxonomy" id="33906"/>
    <lineage>
        <taxon>Bacteria</taxon>
        <taxon>Bacillati</taxon>
        <taxon>Actinomycetota</taxon>
        <taxon>Actinomycetes</taxon>
        <taxon>Actinopolysporales</taxon>
        <taxon>Actinopolysporaceae</taxon>
        <taxon>Actinopolyspora</taxon>
    </lineage>
</organism>
<evidence type="ECO:0000313" key="2">
    <source>
        <dbReference type="EMBL" id="PRW63925.1"/>
    </source>
</evidence>
<proteinExistence type="predicted"/>
<protein>
    <submittedName>
        <fullName evidence="2">Alpha/beta hydrolase</fullName>
    </submittedName>
</protein>
<dbReference type="EMBL" id="PVSR01000008">
    <property type="protein sequence ID" value="PRW63925.1"/>
    <property type="molecule type" value="Genomic_DNA"/>
</dbReference>
<dbReference type="Proteomes" id="UP000239352">
    <property type="component" value="Unassembled WGS sequence"/>
</dbReference>
<dbReference type="STRING" id="1050202.GCA_000384035_00175"/>
<dbReference type="Gene3D" id="3.40.50.1820">
    <property type="entry name" value="alpha/beta hydrolase"/>
    <property type="match status" value="1"/>
</dbReference>
<dbReference type="PANTHER" id="PTHR43689:SF8">
    <property type="entry name" value="ALPHA_BETA-HYDROLASES SUPERFAMILY PROTEIN"/>
    <property type="match status" value="1"/>
</dbReference>
<dbReference type="InParanoid" id="A0A2T0GXT2"/>
<accession>A0A2T0GXT2</accession>
<dbReference type="InterPro" id="IPR029058">
    <property type="entry name" value="AB_hydrolase_fold"/>
</dbReference>
<dbReference type="InterPro" id="IPR000073">
    <property type="entry name" value="AB_hydrolase_1"/>
</dbReference>
<dbReference type="PANTHER" id="PTHR43689">
    <property type="entry name" value="HYDROLASE"/>
    <property type="match status" value="1"/>
</dbReference>
<reference evidence="2 3" key="1">
    <citation type="submission" date="2018-03" db="EMBL/GenBank/DDBJ databases">
        <title>Actinopolyspora mortivallis from Sahara, screening for active biomolecules.</title>
        <authorList>
            <person name="Selama O."/>
            <person name="Wellington E.M.H."/>
            <person name="Hacene H."/>
        </authorList>
    </citation>
    <scope>NUCLEOTIDE SEQUENCE [LARGE SCALE GENOMIC DNA]</scope>
    <source>
        <strain evidence="2 3">M5A</strain>
    </source>
</reference>
<dbReference type="RefSeq" id="WP_106113315.1">
    <property type="nucleotide sequence ID" value="NZ_PVSR01000008.1"/>
</dbReference>
<dbReference type="SUPFAM" id="SSF53474">
    <property type="entry name" value="alpha/beta-Hydrolases"/>
    <property type="match status" value="1"/>
</dbReference>
<evidence type="ECO:0000259" key="1">
    <source>
        <dbReference type="Pfam" id="PF12697"/>
    </source>
</evidence>
<dbReference type="AlphaFoldDB" id="A0A2T0GXT2"/>
<dbReference type="Pfam" id="PF12697">
    <property type="entry name" value="Abhydrolase_6"/>
    <property type="match status" value="1"/>
</dbReference>